<reference evidence="8" key="1">
    <citation type="journal article" date="2015" name="Nature">
        <title>Complex archaea that bridge the gap between prokaryotes and eukaryotes.</title>
        <authorList>
            <person name="Spang A."/>
            <person name="Saw J.H."/>
            <person name="Jorgensen S.L."/>
            <person name="Zaremba-Niedzwiedzka K."/>
            <person name="Martijn J."/>
            <person name="Lind A.E."/>
            <person name="van Eijk R."/>
            <person name="Schleper C."/>
            <person name="Guy L."/>
            <person name="Ettema T.J."/>
        </authorList>
    </citation>
    <scope>NUCLEOTIDE SEQUENCE</scope>
</reference>
<gene>
    <name evidence="8" type="ORF">LCGC14_0961250</name>
</gene>
<proteinExistence type="inferred from homology"/>
<dbReference type="GO" id="GO:0005737">
    <property type="term" value="C:cytoplasm"/>
    <property type="evidence" value="ECO:0007669"/>
    <property type="project" value="TreeGrafter"/>
</dbReference>
<keyword evidence="6" id="KW-0067">ATP-binding</keyword>
<dbReference type="EC" id="6.3.2.6" evidence="2"/>
<dbReference type="PANTHER" id="PTHR43700">
    <property type="entry name" value="PHOSPHORIBOSYLAMINOIMIDAZOLE-SUCCINOCARBOXAMIDE SYNTHASE"/>
    <property type="match status" value="1"/>
</dbReference>
<sequence>MVAIDIDNIIKEQFNYTLKETDFPNLGELYRGKVRDNYVKENIRIIIATDRLSAFDRVITTIPYKGQMLNQVSSFWFEKTKNIVKNHIISIPDPNVAVVHQCQTLPVEIIVRAYLTGTAWRNYMKDEPTSGIMLPKGLKKNQKLDDILITPSTKAESGHDIYMPKEQIIKKGLVNKKIYEQMEEAADKLFKYGQDYCRKNGLIMVDTKYEFGLKDEELIVIDEIHTQDSSRFWMLNTYEKNFARGEEPEILDKEIFRGWLMETYPDIFPNIKPTEDIPPISEHIKIELAKRYMISYEKITGFAFKAEISDVNKRINENLKEAKYL</sequence>
<evidence type="ECO:0000256" key="5">
    <source>
        <dbReference type="ARBA" id="ARBA00022755"/>
    </source>
</evidence>
<keyword evidence="3" id="KW-0436">Ligase</keyword>
<evidence type="ECO:0000256" key="3">
    <source>
        <dbReference type="ARBA" id="ARBA00022598"/>
    </source>
</evidence>
<dbReference type="Gene3D" id="3.30.470.20">
    <property type="entry name" value="ATP-grasp fold, B domain"/>
    <property type="match status" value="1"/>
</dbReference>
<organism evidence="8">
    <name type="scientific">marine sediment metagenome</name>
    <dbReference type="NCBI Taxonomy" id="412755"/>
    <lineage>
        <taxon>unclassified sequences</taxon>
        <taxon>metagenomes</taxon>
        <taxon>ecological metagenomes</taxon>
    </lineage>
</organism>
<dbReference type="Pfam" id="PF01259">
    <property type="entry name" value="SAICAR_synt"/>
    <property type="match status" value="1"/>
</dbReference>
<dbReference type="Gene3D" id="3.30.200.20">
    <property type="entry name" value="Phosphorylase Kinase, domain 1"/>
    <property type="match status" value="1"/>
</dbReference>
<feature type="domain" description="SAICAR synthetase/ADE2 N-terminal" evidence="7">
    <location>
        <begin position="29"/>
        <end position="262"/>
    </location>
</feature>
<evidence type="ECO:0000259" key="7">
    <source>
        <dbReference type="Pfam" id="PF01259"/>
    </source>
</evidence>
<dbReference type="EMBL" id="LAZR01003479">
    <property type="protein sequence ID" value="KKN17886.1"/>
    <property type="molecule type" value="Genomic_DNA"/>
</dbReference>
<name>A0A0F9QXL1_9ZZZZ</name>
<evidence type="ECO:0000256" key="2">
    <source>
        <dbReference type="ARBA" id="ARBA00012217"/>
    </source>
</evidence>
<protein>
    <recommendedName>
        <fullName evidence="2">phosphoribosylaminoimidazolesuccinocarboxamide synthase</fullName>
        <ecNumber evidence="2">6.3.2.6</ecNumber>
    </recommendedName>
</protein>
<evidence type="ECO:0000256" key="1">
    <source>
        <dbReference type="ARBA" id="ARBA00004672"/>
    </source>
</evidence>
<evidence type="ECO:0000313" key="8">
    <source>
        <dbReference type="EMBL" id="KKN17886.1"/>
    </source>
</evidence>
<accession>A0A0F9QXL1</accession>
<dbReference type="GO" id="GO:0005524">
    <property type="term" value="F:ATP binding"/>
    <property type="evidence" value="ECO:0007669"/>
    <property type="project" value="UniProtKB-KW"/>
</dbReference>
<keyword evidence="4" id="KW-0547">Nucleotide-binding</keyword>
<dbReference type="SUPFAM" id="SSF56104">
    <property type="entry name" value="SAICAR synthase-like"/>
    <property type="match status" value="1"/>
</dbReference>
<dbReference type="CDD" id="cd01414">
    <property type="entry name" value="SAICAR_synt_Sc"/>
    <property type="match status" value="1"/>
</dbReference>
<dbReference type="UniPathway" id="UPA00074">
    <property type="reaction ID" value="UER00131"/>
</dbReference>
<dbReference type="HAMAP" id="MF_00137">
    <property type="entry name" value="SAICAR_synth"/>
    <property type="match status" value="1"/>
</dbReference>
<dbReference type="NCBIfam" id="NF009251">
    <property type="entry name" value="PRK12607.1"/>
    <property type="match status" value="1"/>
</dbReference>
<dbReference type="GO" id="GO:0006189">
    <property type="term" value="P:'de novo' IMP biosynthetic process"/>
    <property type="evidence" value="ECO:0007669"/>
    <property type="project" value="UniProtKB-UniPathway"/>
</dbReference>
<dbReference type="GO" id="GO:0004639">
    <property type="term" value="F:phosphoribosylaminoimidazolesuccinocarboxamide synthase activity"/>
    <property type="evidence" value="ECO:0007669"/>
    <property type="project" value="UniProtKB-EC"/>
</dbReference>
<comment type="caution">
    <text evidence="8">The sequence shown here is derived from an EMBL/GenBank/DDBJ whole genome shotgun (WGS) entry which is preliminary data.</text>
</comment>
<dbReference type="InterPro" id="IPR028923">
    <property type="entry name" value="SAICAR_synt/ADE2_N"/>
</dbReference>
<evidence type="ECO:0000256" key="4">
    <source>
        <dbReference type="ARBA" id="ARBA00022741"/>
    </source>
</evidence>
<dbReference type="AlphaFoldDB" id="A0A0F9QXL1"/>
<dbReference type="PANTHER" id="PTHR43700:SF1">
    <property type="entry name" value="PHOSPHORIBOSYLAMINOIMIDAZOLE-SUCCINOCARBOXAMIDE SYNTHASE"/>
    <property type="match status" value="1"/>
</dbReference>
<evidence type="ECO:0000256" key="6">
    <source>
        <dbReference type="ARBA" id="ARBA00022840"/>
    </source>
</evidence>
<keyword evidence="5" id="KW-0658">Purine biosynthesis</keyword>
<comment type="pathway">
    <text evidence="1">Purine metabolism; IMP biosynthesis via de novo pathway; 5-amino-1-(5-phospho-D-ribosyl)imidazole-4-carboxamide from 5-amino-1-(5-phospho-D-ribosyl)imidazole-4-carboxylate: step 1/2.</text>
</comment>